<gene>
    <name evidence="1" type="ORF">SASPL_133308</name>
</gene>
<dbReference type="SUPFAM" id="SSF110916">
    <property type="entry name" value="Peptidyl-tRNA hydrolase domain-like"/>
    <property type="match status" value="1"/>
</dbReference>
<keyword evidence="2" id="KW-1185">Reference proteome</keyword>
<comment type="caution">
    <text evidence="1">The sequence shown here is derived from an EMBL/GenBank/DDBJ whole genome shotgun (WGS) entry which is preliminary data.</text>
</comment>
<protein>
    <recommendedName>
        <fullName evidence="3">Prokaryotic-type class I peptide chain release factors domain-containing protein</fullName>
    </recommendedName>
</protein>
<name>A0A8X8ZI75_SALSN</name>
<evidence type="ECO:0000313" key="1">
    <source>
        <dbReference type="EMBL" id="KAG6405716.1"/>
    </source>
</evidence>
<accession>A0A8X8ZI75</accession>
<reference evidence="1" key="1">
    <citation type="submission" date="2018-01" db="EMBL/GenBank/DDBJ databases">
        <authorList>
            <person name="Mao J.F."/>
        </authorList>
    </citation>
    <scope>NUCLEOTIDE SEQUENCE</scope>
    <source>
        <strain evidence="1">Huo1</strain>
        <tissue evidence="1">Leaf</tissue>
    </source>
</reference>
<sequence>MAALLRARDGKAILAPSIRLLRTTLTPLDCGGAQRRASTKSFKSSPRLVEVQRLLYQAEERYKPSGGVEPIPRVTLVNGSKISCLRKQAKTTRKNHVKISYANSGGGGQGFNKAVNTKVDMRFNVKTAQWLDEKVRERIMQMEKHRINKDGEIVISSKKSKAQKSNAEDAIAKLQVFSYQKKKLQAIIDAASYAPVPPSKETLKKIAELFFCGNFWVHSCRGKTSREGESPIAKETALKSKQESAVGVSVAFLLKLGKQSTAVAIILK</sequence>
<dbReference type="PANTHER" id="PTHR47352:SF1">
    <property type="entry name" value="CLASS I PEPTIDE CHAIN RELEASE FACTOR"/>
    <property type="match status" value="1"/>
</dbReference>
<dbReference type="AlphaFoldDB" id="A0A8X8ZI75"/>
<dbReference type="Proteomes" id="UP000298416">
    <property type="component" value="Unassembled WGS sequence"/>
</dbReference>
<dbReference type="Gene3D" id="3.30.160.20">
    <property type="match status" value="1"/>
</dbReference>
<proteinExistence type="predicted"/>
<evidence type="ECO:0000313" key="2">
    <source>
        <dbReference type="Proteomes" id="UP000298416"/>
    </source>
</evidence>
<dbReference type="EMBL" id="PNBA02000012">
    <property type="protein sequence ID" value="KAG6405716.1"/>
    <property type="molecule type" value="Genomic_DNA"/>
</dbReference>
<evidence type="ECO:0008006" key="3">
    <source>
        <dbReference type="Google" id="ProtNLM"/>
    </source>
</evidence>
<reference evidence="1" key="2">
    <citation type="submission" date="2020-08" db="EMBL/GenBank/DDBJ databases">
        <title>Plant Genome Project.</title>
        <authorList>
            <person name="Zhang R.-G."/>
        </authorList>
    </citation>
    <scope>NUCLEOTIDE SEQUENCE</scope>
    <source>
        <strain evidence="1">Huo1</strain>
        <tissue evidence="1">Leaf</tissue>
    </source>
</reference>
<organism evidence="1">
    <name type="scientific">Salvia splendens</name>
    <name type="common">Scarlet sage</name>
    <dbReference type="NCBI Taxonomy" id="180675"/>
    <lineage>
        <taxon>Eukaryota</taxon>
        <taxon>Viridiplantae</taxon>
        <taxon>Streptophyta</taxon>
        <taxon>Embryophyta</taxon>
        <taxon>Tracheophyta</taxon>
        <taxon>Spermatophyta</taxon>
        <taxon>Magnoliopsida</taxon>
        <taxon>eudicotyledons</taxon>
        <taxon>Gunneridae</taxon>
        <taxon>Pentapetalae</taxon>
        <taxon>asterids</taxon>
        <taxon>lamiids</taxon>
        <taxon>Lamiales</taxon>
        <taxon>Lamiaceae</taxon>
        <taxon>Nepetoideae</taxon>
        <taxon>Mentheae</taxon>
        <taxon>Salviinae</taxon>
        <taxon>Salvia</taxon>
        <taxon>Salvia subgen. Calosphace</taxon>
        <taxon>core Calosphace</taxon>
    </lineage>
</organism>
<dbReference type="PANTHER" id="PTHR47352">
    <property type="entry name" value="CLASS I PEPTIDE CHAIN RELEASE FACTOR"/>
    <property type="match status" value="1"/>
</dbReference>